<name>A0A915CII0_PARUN</name>
<dbReference type="Proteomes" id="UP000887569">
    <property type="component" value="Unplaced"/>
</dbReference>
<reference evidence="2" key="1">
    <citation type="submission" date="2022-11" db="UniProtKB">
        <authorList>
            <consortium name="WormBaseParasite"/>
        </authorList>
    </citation>
    <scope>IDENTIFICATION</scope>
</reference>
<organism evidence="1 2">
    <name type="scientific">Parascaris univalens</name>
    <name type="common">Nematode worm</name>
    <dbReference type="NCBI Taxonomy" id="6257"/>
    <lineage>
        <taxon>Eukaryota</taxon>
        <taxon>Metazoa</taxon>
        <taxon>Ecdysozoa</taxon>
        <taxon>Nematoda</taxon>
        <taxon>Chromadorea</taxon>
        <taxon>Rhabditida</taxon>
        <taxon>Spirurina</taxon>
        <taxon>Ascaridomorpha</taxon>
        <taxon>Ascaridoidea</taxon>
        <taxon>Ascarididae</taxon>
        <taxon>Parascaris</taxon>
    </lineage>
</organism>
<keyword evidence="1" id="KW-1185">Reference proteome</keyword>
<sequence>DSRMLCVHCRCLKLHIELFARISQRQMQIVGFAQRHGLTQPIDQLQAKTEVQSEIQPERRRSIFGTSDVPVNLNFPNKKGVVGYDPEMPLKEIIAETPKIAKEHLKMFMEEMKVSVSIEKKEMIENMGVLQHGEARREYLFNSPQALRLWHTGCDSDWGEGYSTCEFVQTDRATAVFRGKL</sequence>
<accession>A0A915CII0</accession>
<evidence type="ECO:0000313" key="2">
    <source>
        <dbReference type="WBParaSite" id="PgR192_g007_t01"/>
    </source>
</evidence>
<dbReference type="AlphaFoldDB" id="A0A915CII0"/>
<evidence type="ECO:0000313" key="1">
    <source>
        <dbReference type="Proteomes" id="UP000887569"/>
    </source>
</evidence>
<dbReference type="WBParaSite" id="PgR192_g007_t01">
    <property type="protein sequence ID" value="PgR192_g007_t01"/>
    <property type="gene ID" value="PgR192_g007"/>
</dbReference>
<proteinExistence type="predicted"/>
<protein>
    <submittedName>
        <fullName evidence="2">Uncharacterized protein</fullName>
    </submittedName>
</protein>